<dbReference type="Pfam" id="PF25583">
    <property type="entry name" value="WCX"/>
    <property type="match status" value="1"/>
</dbReference>
<dbReference type="InterPro" id="IPR057727">
    <property type="entry name" value="WCX_dom"/>
</dbReference>
<dbReference type="InterPro" id="IPR026881">
    <property type="entry name" value="WYL_dom"/>
</dbReference>
<dbReference type="OrthoDB" id="9807255at2"/>
<protein>
    <submittedName>
        <fullName evidence="4">Transcriptional regulator</fullName>
    </submittedName>
</protein>
<dbReference type="Gene3D" id="1.10.10.10">
    <property type="entry name" value="Winged helix-like DNA-binding domain superfamily/Winged helix DNA-binding domain"/>
    <property type="match status" value="1"/>
</dbReference>
<keyword evidence="1" id="KW-0805">Transcription regulation</keyword>
<organism evidence="4 5">
    <name type="scientific">Tahibacter aquaticus</name>
    <dbReference type="NCBI Taxonomy" id="520092"/>
    <lineage>
        <taxon>Bacteria</taxon>
        <taxon>Pseudomonadati</taxon>
        <taxon>Pseudomonadota</taxon>
        <taxon>Gammaproteobacteria</taxon>
        <taxon>Lysobacterales</taxon>
        <taxon>Rhodanobacteraceae</taxon>
        <taxon>Tahibacter</taxon>
    </lineage>
</organism>
<evidence type="ECO:0000313" key="4">
    <source>
        <dbReference type="EMBL" id="TDR47591.1"/>
    </source>
</evidence>
<dbReference type="PANTHER" id="PTHR34580:SF3">
    <property type="entry name" value="PROTEIN PAFB"/>
    <property type="match status" value="1"/>
</dbReference>
<proteinExistence type="predicted"/>
<dbReference type="AlphaFoldDB" id="A0A4R6Z733"/>
<dbReference type="PROSITE" id="PS52050">
    <property type="entry name" value="WYL"/>
    <property type="match status" value="1"/>
</dbReference>
<dbReference type="PANTHER" id="PTHR34580">
    <property type="match status" value="1"/>
</dbReference>
<keyword evidence="2" id="KW-0804">Transcription</keyword>
<sequence length="318" mass="34916">MSHPASRVLTVLELLQAHGRLSGTDLAQRLDVDVRTLRRYIRVLEDIGIPIMAERGRYGAYSLVPGFKLPPLVFGDDEALALSLGLLAARRLGLADAAPAVASALAKLERVMPAALQKRIRAVAETVTLDLSHTPAATDSAALLELSAAAQSQRRVRLDYRAADGAGSRRDFDAYGLAFRSGRWYAVGHCHLRRELRSFRLDRIVTVIPLDQSFGRPANFDAAAQLELAMATLPRAIAVEVLLHTDLARVQAESLGSIGVFEARDDGVLLRTRTDSLEWFARQLARLPFDFEILLPDELRDALATQAQRLVRAARQNA</sequence>
<dbReference type="InterPro" id="IPR028349">
    <property type="entry name" value="PafC-like"/>
</dbReference>
<dbReference type="Pfam" id="PF13280">
    <property type="entry name" value="WYL"/>
    <property type="match status" value="1"/>
</dbReference>
<evidence type="ECO:0000256" key="1">
    <source>
        <dbReference type="ARBA" id="ARBA00023015"/>
    </source>
</evidence>
<dbReference type="InterPro" id="IPR013196">
    <property type="entry name" value="HTH_11"/>
</dbReference>
<comment type="caution">
    <text evidence="4">The sequence shown here is derived from an EMBL/GenBank/DDBJ whole genome shotgun (WGS) entry which is preliminary data.</text>
</comment>
<dbReference type="InterPro" id="IPR001034">
    <property type="entry name" value="DeoR_HTH"/>
</dbReference>
<dbReference type="InterPro" id="IPR036388">
    <property type="entry name" value="WH-like_DNA-bd_sf"/>
</dbReference>
<dbReference type="PIRSF" id="PIRSF016838">
    <property type="entry name" value="PafC"/>
    <property type="match status" value="1"/>
</dbReference>
<dbReference type="InterPro" id="IPR051534">
    <property type="entry name" value="CBASS_pafABC_assoc_protein"/>
</dbReference>
<dbReference type="EMBL" id="SNZH01000002">
    <property type="protein sequence ID" value="TDR47591.1"/>
    <property type="molecule type" value="Genomic_DNA"/>
</dbReference>
<dbReference type="PROSITE" id="PS51000">
    <property type="entry name" value="HTH_DEOR_2"/>
    <property type="match status" value="1"/>
</dbReference>
<gene>
    <name evidence="4" type="ORF">DFR29_102251</name>
</gene>
<name>A0A4R6Z733_9GAMM</name>
<reference evidence="4 5" key="1">
    <citation type="submission" date="2019-03" db="EMBL/GenBank/DDBJ databases">
        <title>Genomic Encyclopedia of Type Strains, Phase IV (KMG-IV): sequencing the most valuable type-strain genomes for metagenomic binning, comparative biology and taxonomic classification.</title>
        <authorList>
            <person name="Goeker M."/>
        </authorList>
    </citation>
    <scope>NUCLEOTIDE SEQUENCE [LARGE SCALE GENOMIC DNA]</scope>
    <source>
        <strain evidence="4 5">DSM 21667</strain>
    </source>
</reference>
<dbReference type="Proteomes" id="UP000295293">
    <property type="component" value="Unassembled WGS sequence"/>
</dbReference>
<dbReference type="InterPro" id="IPR036390">
    <property type="entry name" value="WH_DNA-bd_sf"/>
</dbReference>
<dbReference type="Pfam" id="PF08279">
    <property type="entry name" value="HTH_11"/>
    <property type="match status" value="1"/>
</dbReference>
<evidence type="ECO:0000313" key="5">
    <source>
        <dbReference type="Proteomes" id="UP000295293"/>
    </source>
</evidence>
<accession>A0A4R6Z733</accession>
<dbReference type="RefSeq" id="WP_133817307.1">
    <property type="nucleotide sequence ID" value="NZ_SNZH01000002.1"/>
</dbReference>
<dbReference type="GO" id="GO:0003700">
    <property type="term" value="F:DNA-binding transcription factor activity"/>
    <property type="evidence" value="ECO:0007669"/>
    <property type="project" value="InterPro"/>
</dbReference>
<feature type="domain" description="HTH deoR-type" evidence="3">
    <location>
        <begin position="4"/>
        <end position="59"/>
    </location>
</feature>
<evidence type="ECO:0000256" key="2">
    <source>
        <dbReference type="ARBA" id="ARBA00023163"/>
    </source>
</evidence>
<dbReference type="SUPFAM" id="SSF46785">
    <property type="entry name" value="Winged helix' DNA-binding domain"/>
    <property type="match status" value="1"/>
</dbReference>
<evidence type="ECO:0000259" key="3">
    <source>
        <dbReference type="PROSITE" id="PS51000"/>
    </source>
</evidence>
<keyword evidence="5" id="KW-1185">Reference proteome</keyword>